<dbReference type="AlphaFoldDB" id="A0A9Q0Y9N1"/>
<reference evidence="1" key="1">
    <citation type="submission" date="2021-10" db="EMBL/GenBank/DDBJ databases">
        <title>Tropical sea cucumber genome reveals ecological adaptation and Cuvierian tubules defense mechanism.</title>
        <authorList>
            <person name="Chen T."/>
        </authorList>
    </citation>
    <scope>NUCLEOTIDE SEQUENCE</scope>
    <source>
        <strain evidence="1">Nanhai2018</strain>
        <tissue evidence="1">Muscle</tissue>
    </source>
</reference>
<comment type="caution">
    <text evidence="1">The sequence shown here is derived from an EMBL/GenBank/DDBJ whole genome shotgun (WGS) entry which is preliminary data.</text>
</comment>
<dbReference type="EMBL" id="JAIZAY010000254">
    <property type="protein sequence ID" value="KAJ8018637.1"/>
    <property type="molecule type" value="Genomic_DNA"/>
</dbReference>
<keyword evidence="2" id="KW-1185">Reference proteome</keyword>
<dbReference type="Proteomes" id="UP001152320">
    <property type="component" value="Unassembled WGS sequence"/>
</dbReference>
<evidence type="ECO:0000313" key="2">
    <source>
        <dbReference type="Proteomes" id="UP001152320"/>
    </source>
</evidence>
<protein>
    <submittedName>
        <fullName evidence="1">Uncharacterized protein</fullName>
    </submittedName>
</protein>
<gene>
    <name evidence="1" type="ORF">HOLleu_43271</name>
</gene>
<proteinExistence type="predicted"/>
<name>A0A9Q0Y9N1_HOLLE</name>
<accession>A0A9Q0Y9N1</accession>
<evidence type="ECO:0000313" key="1">
    <source>
        <dbReference type="EMBL" id="KAJ8018637.1"/>
    </source>
</evidence>
<organism evidence="1 2">
    <name type="scientific">Holothuria leucospilota</name>
    <name type="common">Black long sea cucumber</name>
    <name type="synonym">Mertensiothuria leucospilota</name>
    <dbReference type="NCBI Taxonomy" id="206669"/>
    <lineage>
        <taxon>Eukaryota</taxon>
        <taxon>Metazoa</taxon>
        <taxon>Echinodermata</taxon>
        <taxon>Eleutherozoa</taxon>
        <taxon>Echinozoa</taxon>
        <taxon>Holothuroidea</taxon>
        <taxon>Aspidochirotacea</taxon>
        <taxon>Aspidochirotida</taxon>
        <taxon>Holothuriidae</taxon>
        <taxon>Holothuria</taxon>
    </lineage>
</organism>
<sequence length="62" mass="7088">MRYIILALQYVTLSLQSNNKRSETCSPTMKVQSFFVCEGRGRMEPLRVMHLVLVLNQGGKTN</sequence>